<keyword evidence="3" id="KW-0285">Flavoprotein</keyword>
<dbReference type="InterPro" id="IPR029479">
    <property type="entry name" value="Nitroreductase"/>
</dbReference>
<gene>
    <name evidence="7" type="ORF">GM661_11950</name>
</gene>
<dbReference type="InterPro" id="IPR000415">
    <property type="entry name" value="Nitroreductase-like"/>
</dbReference>
<feature type="domain" description="Nitroreductase" evidence="6">
    <location>
        <begin position="62"/>
        <end position="149"/>
    </location>
</feature>
<dbReference type="PANTHER" id="PTHR43673:SF2">
    <property type="entry name" value="NITROREDUCTASE"/>
    <property type="match status" value="1"/>
</dbReference>
<proteinExistence type="inferred from homology"/>
<comment type="similarity">
    <text evidence="2">Belongs to the nitroreductase family.</text>
</comment>
<dbReference type="SUPFAM" id="SSF55469">
    <property type="entry name" value="FMN-dependent nitroreductase-like"/>
    <property type="match status" value="1"/>
</dbReference>
<keyword evidence="5" id="KW-0560">Oxidoreductase</keyword>
<evidence type="ECO:0000256" key="1">
    <source>
        <dbReference type="ARBA" id="ARBA00001917"/>
    </source>
</evidence>
<feature type="domain" description="Nitroreductase" evidence="6">
    <location>
        <begin position="10"/>
        <end position="59"/>
    </location>
</feature>
<dbReference type="Gene3D" id="3.40.109.10">
    <property type="entry name" value="NADH Oxidase"/>
    <property type="match status" value="1"/>
</dbReference>
<dbReference type="RefSeq" id="WP_230867030.1">
    <property type="nucleotide sequence ID" value="NZ_CP046640.1"/>
</dbReference>
<name>A0A8A7KL96_9FIRM</name>
<evidence type="ECO:0000256" key="3">
    <source>
        <dbReference type="ARBA" id="ARBA00022630"/>
    </source>
</evidence>
<dbReference type="KEGG" id="ifn:GM661_11950"/>
<evidence type="ECO:0000313" key="7">
    <source>
        <dbReference type="EMBL" id="QTL98622.1"/>
    </source>
</evidence>
<evidence type="ECO:0000313" key="8">
    <source>
        <dbReference type="Proteomes" id="UP000665020"/>
    </source>
</evidence>
<dbReference type="PANTHER" id="PTHR43673">
    <property type="entry name" value="NAD(P)H NITROREDUCTASE YDGI-RELATED"/>
    <property type="match status" value="1"/>
</dbReference>
<dbReference type="EMBL" id="CP046640">
    <property type="protein sequence ID" value="QTL98622.1"/>
    <property type="molecule type" value="Genomic_DNA"/>
</dbReference>
<dbReference type="Proteomes" id="UP000665020">
    <property type="component" value="Chromosome"/>
</dbReference>
<organism evidence="7 8">
    <name type="scientific">Iocasia fonsfrigidae</name>
    <dbReference type="NCBI Taxonomy" id="2682810"/>
    <lineage>
        <taxon>Bacteria</taxon>
        <taxon>Bacillati</taxon>
        <taxon>Bacillota</taxon>
        <taxon>Clostridia</taxon>
        <taxon>Halanaerobiales</taxon>
        <taxon>Halanaerobiaceae</taxon>
        <taxon>Iocasia</taxon>
    </lineage>
</organism>
<reference evidence="7" key="1">
    <citation type="submission" date="2019-12" db="EMBL/GenBank/DDBJ databases">
        <authorList>
            <person name="zhang j."/>
            <person name="sun C.M."/>
        </authorList>
    </citation>
    <scope>NUCLEOTIDE SEQUENCE</scope>
    <source>
        <strain evidence="7">NS-1</strain>
    </source>
</reference>
<evidence type="ECO:0000256" key="4">
    <source>
        <dbReference type="ARBA" id="ARBA00022643"/>
    </source>
</evidence>
<evidence type="ECO:0000256" key="5">
    <source>
        <dbReference type="ARBA" id="ARBA00023002"/>
    </source>
</evidence>
<keyword evidence="4" id="KW-0288">FMN</keyword>
<dbReference type="Pfam" id="PF00881">
    <property type="entry name" value="Nitroreductase"/>
    <property type="match status" value="2"/>
</dbReference>
<keyword evidence="8" id="KW-1185">Reference proteome</keyword>
<sequence>MEQSFMELAKERFSVRKYQDKAVEKVKLDYILEAARVSPSAVNFQPWHFIVIREDVMREKVASTYHRDWINQAPVLIAVCGDHSQSWHRQDGKDFCDIDVATAIVHMMLAAVEEGLGTCWVGNFEADRCHQLLELSSEEEVIALLPVGYPASEAGEKKRKEIHEIVSWI</sequence>
<dbReference type="AlphaFoldDB" id="A0A8A7KL96"/>
<protein>
    <submittedName>
        <fullName evidence="7">Nitroreductase</fullName>
    </submittedName>
</protein>
<comment type="cofactor">
    <cofactor evidence="1">
        <name>FMN</name>
        <dbReference type="ChEBI" id="CHEBI:58210"/>
    </cofactor>
</comment>
<evidence type="ECO:0000256" key="2">
    <source>
        <dbReference type="ARBA" id="ARBA00007118"/>
    </source>
</evidence>
<dbReference type="GO" id="GO:0016491">
    <property type="term" value="F:oxidoreductase activity"/>
    <property type="evidence" value="ECO:0007669"/>
    <property type="project" value="UniProtKB-KW"/>
</dbReference>
<evidence type="ECO:0000259" key="6">
    <source>
        <dbReference type="Pfam" id="PF00881"/>
    </source>
</evidence>
<dbReference type="CDD" id="cd20609">
    <property type="entry name" value="nitroreductase"/>
    <property type="match status" value="1"/>
</dbReference>
<accession>A0A8A7KL96</accession>